<dbReference type="PROSITE" id="PS51257">
    <property type="entry name" value="PROKAR_LIPOPROTEIN"/>
    <property type="match status" value="1"/>
</dbReference>
<dbReference type="EMBL" id="CP011021">
    <property type="protein sequence ID" value="AKA50036.1"/>
    <property type="molecule type" value="Genomic_DNA"/>
</dbReference>
<evidence type="ECO:0000256" key="1">
    <source>
        <dbReference type="SAM" id="Coils"/>
    </source>
</evidence>
<name>A0A0D5ZJT9_9BACT</name>
<evidence type="ECO:0000313" key="4">
    <source>
        <dbReference type="Proteomes" id="UP000032722"/>
    </source>
</evidence>
<dbReference type="Proteomes" id="UP000032722">
    <property type="component" value="Chromosome"/>
</dbReference>
<gene>
    <name evidence="3" type="ORF">VO56_02150</name>
</gene>
<feature type="chain" id="PRO_5002300641" description="Lipoprotein" evidence="2">
    <location>
        <begin position="27"/>
        <end position="580"/>
    </location>
</feature>
<reference evidence="3 4" key="1">
    <citation type="journal article" date="2015" name="Genome Announc.">
        <title>Complete Genome Sequence of Mycoplasma meleagridis, a Possible Emerging Pathogen in Chickens.</title>
        <authorList>
            <person name="Abolnik C."/>
        </authorList>
    </citation>
    <scope>NUCLEOTIDE SEQUENCE [LARGE SCALE GENOMIC DNA]</scope>
    <source>
        <strain evidence="3 4">B2096 8B</strain>
    </source>
</reference>
<keyword evidence="1" id="KW-0175">Coiled coil</keyword>
<dbReference type="HOGENOM" id="CLU_469957_0_0_14"/>
<evidence type="ECO:0008006" key="5">
    <source>
        <dbReference type="Google" id="ProtNLM"/>
    </source>
</evidence>
<organism evidence="4">
    <name type="scientific">Mycoplasmopsis gallinacea</name>
    <dbReference type="NCBI Taxonomy" id="29556"/>
    <lineage>
        <taxon>Bacteria</taxon>
        <taxon>Bacillati</taxon>
        <taxon>Mycoplasmatota</taxon>
        <taxon>Mycoplasmoidales</taxon>
        <taxon>Metamycoplasmataceae</taxon>
        <taxon>Mycoplasmopsis</taxon>
    </lineage>
</organism>
<feature type="coiled-coil region" evidence="1">
    <location>
        <begin position="114"/>
        <end position="173"/>
    </location>
</feature>
<dbReference type="PATRIC" id="fig|29556.3.peg.425"/>
<feature type="signal peptide" evidence="2">
    <location>
        <begin position="1"/>
        <end position="26"/>
    </location>
</feature>
<evidence type="ECO:0000313" key="3">
    <source>
        <dbReference type="EMBL" id="AKA50036.1"/>
    </source>
</evidence>
<dbReference type="AlphaFoldDB" id="A0A0D5ZJT9"/>
<keyword evidence="2" id="KW-0732">Signal</keyword>
<evidence type="ECO:0000256" key="2">
    <source>
        <dbReference type="SAM" id="SignalP"/>
    </source>
</evidence>
<dbReference type="KEGG" id="mgb:VO56_02150"/>
<sequence>MKKKIKFLLKASALLTTTTFPLLVQSCDILNFSTTTPPYVDKWVRKQRNGGKLDKDGNVESPSNEKYGVYEQEYSIEWPTLDLESYENIGKFYDFMNNLPSIMETYYGNSEEIREELLEKVNEAKKYYENEEELDNYFANQRKEIEKKYNSKKEELKDLIVNSILENETEENKETYYNIASYENFLSLIERQFEMESDELDDSILDGEEDNENFDPDDASTFTNSSKTQVEKNNLKFYVSALGDQYGEVLFLEYLLRLFDFIEAKVRFNRFLIEYLDKEELSLETQLKMTYADKEVYEEKQKPVLVAERRTEEQWKEFKREKELEHQDKLELNEFLKELASKALFLLHPAYYLDWNFALGKNSAGSKLGLDSENESSRDKGFTSNGWYTENEWNKLYNNRALIPFWNNADYTNLDSAKIWNETFLFLNTIFAFNVIVNNAEQAIQSQRDIILGKFDNLAPFDSVREIKEKILWDLTKIMKKSDEKPSEITNFNYFSNNQFPTNWKNFIAFFNRNEFYATKPVYQTTKFLFDVNWNMNKDEAFNVISKYLETEEIDKKSLKELLGLQYSQIRDLETERREN</sequence>
<protein>
    <recommendedName>
        <fullName evidence="5">Lipoprotein</fullName>
    </recommendedName>
</protein>
<accession>A0A0D5ZJT9</accession>
<proteinExistence type="predicted"/>